<protein>
    <submittedName>
        <fullName evidence="9">EamA family transporter</fullName>
    </submittedName>
</protein>
<feature type="transmembrane region" description="Helical" evidence="7">
    <location>
        <begin position="176"/>
        <end position="194"/>
    </location>
</feature>
<comment type="subcellular location">
    <subcellularLocation>
        <location evidence="1">Cell membrane</location>
        <topology evidence="1">Multi-pass membrane protein</topology>
    </subcellularLocation>
</comment>
<dbReference type="InterPro" id="IPR037185">
    <property type="entry name" value="EmrE-like"/>
</dbReference>
<feature type="transmembrane region" description="Helical" evidence="7">
    <location>
        <begin position="235"/>
        <end position="255"/>
    </location>
</feature>
<evidence type="ECO:0000256" key="6">
    <source>
        <dbReference type="ARBA" id="ARBA00023136"/>
    </source>
</evidence>
<evidence type="ECO:0000256" key="2">
    <source>
        <dbReference type="ARBA" id="ARBA00007362"/>
    </source>
</evidence>
<evidence type="ECO:0000256" key="1">
    <source>
        <dbReference type="ARBA" id="ARBA00004651"/>
    </source>
</evidence>
<evidence type="ECO:0000256" key="5">
    <source>
        <dbReference type="ARBA" id="ARBA00022989"/>
    </source>
</evidence>
<dbReference type="EMBL" id="CP098502">
    <property type="protein sequence ID" value="UTI65285.1"/>
    <property type="molecule type" value="Genomic_DNA"/>
</dbReference>
<organism evidence="9 10">
    <name type="scientific">Paraconexibacter antarcticus</name>
    <dbReference type="NCBI Taxonomy" id="2949664"/>
    <lineage>
        <taxon>Bacteria</taxon>
        <taxon>Bacillati</taxon>
        <taxon>Actinomycetota</taxon>
        <taxon>Thermoleophilia</taxon>
        <taxon>Solirubrobacterales</taxon>
        <taxon>Paraconexibacteraceae</taxon>
        <taxon>Paraconexibacter</taxon>
    </lineage>
</organism>
<keyword evidence="4 7" id="KW-0812">Transmembrane</keyword>
<sequence length="291" mass="29413">MPRRLPAWSLVVTAAVSIQFGAAIAATLFDRVGPAGVSLLRLGFAVPVLLLVWRPSVRGQPAGALRLAALFGLVLGAMNFFFYLALDRIPLGIAVTIEFAGPLAVAVIGSRRAADLAFSALAAFGIVLLASARGAGSGSGGLDPLGLLFIGIAAACWAGYILIAQRAGRYFTGGRGLALASIVAALVPLGPGVVQGGTELLHPLLLLAGLGVALLSTVIPYSLEMESLRHLPANVFGVLMSLEPAIAAVAGFLILGQALGLRECVAIACVIVASVGVTRGAGADVPPPVEA</sequence>
<keyword evidence="6 7" id="KW-0472">Membrane</keyword>
<evidence type="ECO:0000256" key="3">
    <source>
        <dbReference type="ARBA" id="ARBA00022475"/>
    </source>
</evidence>
<evidence type="ECO:0000313" key="9">
    <source>
        <dbReference type="EMBL" id="UTI65285.1"/>
    </source>
</evidence>
<dbReference type="PANTHER" id="PTHR42920:SF5">
    <property type="entry name" value="EAMA DOMAIN-CONTAINING PROTEIN"/>
    <property type="match status" value="1"/>
</dbReference>
<accession>A0ABY5DTD2</accession>
<reference evidence="9 10" key="1">
    <citation type="submission" date="2022-06" db="EMBL/GenBank/DDBJ databases">
        <title>Paraconexibacter antarcticus.</title>
        <authorList>
            <person name="Kim C.S."/>
        </authorList>
    </citation>
    <scope>NUCLEOTIDE SEQUENCE [LARGE SCALE GENOMIC DNA]</scope>
    <source>
        <strain evidence="9 10">02-257</strain>
    </source>
</reference>
<feature type="domain" description="EamA" evidence="8">
    <location>
        <begin position="145"/>
        <end position="278"/>
    </location>
</feature>
<dbReference type="PANTHER" id="PTHR42920">
    <property type="entry name" value="OS03G0707200 PROTEIN-RELATED"/>
    <property type="match status" value="1"/>
</dbReference>
<evidence type="ECO:0000259" key="8">
    <source>
        <dbReference type="Pfam" id="PF00892"/>
    </source>
</evidence>
<keyword evidence="5 7" id="KW-1133">Transmembrane helix</keyword>
<gene>
    <name evidence="9" type="ORF">NBH00_03510</name>
</gene>
<feature type="transmembrane region" description="Helical" evidence="7">
    <location>
        <begin position="65"/>
        <end position="85"/>
    </location>
</feature>
<dbReference type="Proteomes" id="UP001056035">
    <property type="component" value="Chromosome"/>
</dbReference>
<evidence type="ECO:0000256" key="7">
    <source>
        <dbReference type="SAM" id="Phobius"/>
    </source>
</evidence>
<feature type="transmembrane region" description="Helical" evidence="7">
    <location>
        <begin position="91"/>
        <end position="109"/>
    </location>
</feature>
<keyword evidence="3" id="KW-1003">Cell membrane</keyword>
<dbReference type="SUPFAM" id="SSF103481">
    <property type="entry name" value="Multidrug resistance efflux transporter EmrE"/>
    <property type="match status" value="2"/>
</dbReference>
<dbReference type="InterPro" id="IPR000620">
    <property type="entry name" value="EamA_dom"/>
</dbReference>
<name>A0ABY5DTD2_9ACTN</name>
<dbReference type="RefSeq" id="WP_254571971.1">
    <property type="nucleotide sequence ID" value="NZ_CP098502.1"/>
</dbReference>
<feature type="transmembrane region" description="Helical" evidence="7">
    <location>
        <begin position="116"/>
        <end position="133"/>
    </location>
</feature>
<dbReference type="Pfam" id="PF00892">
    <property type="entry name" value="EamA"/>
    <property type="match status" value="1"/>
</dbReference>
<keyword evidence="10" id="KW-1185">Reference proteome</keyword>
<evidence type="ECO:0000256" key="4">
    <source>
        <dbReference type="ARBA" id="ARBA00022692"/>
    </source>
</evidence>
<evidence type="ECO:0000313" key="10">
    <source>
        <dbReference type="Proteomes" id="UP001056035"/>
    </source>
</evidence>
<feature type="transmembrane region" description="Helical" evidence="7">
    <location>
        <begin position="200"/>
        <end position="223"/>
    </location>
</feature>
<proteinExistence type="inferred from homology"/>
<feature type="transmembrane region" description="Helical" evidence="7">
    <location>
        <begin position="145"/>
        <end position="164"/>
    </location>
</feature>
<dbReference type="InterPro" id="IPR051258">
    <property type="entry name" value="Diverse_Substrate_Transporter"/>
</dbReference>
<comment type="similarity">
    <text evidence="2">Belongs to the EamA transporter family.</text>
</comment>
<feature type="transmembrane region" description="Helical" evidence="7">
    <location>
        <begin position="35"/>
        <end position="53"/>
    </location>
</feature>